<dbReference type="PANTHER" id="PTHR31791">
    <property type="entry name" value="FRIGIDA-LIKE PROTEIN 3-RELATED"/>
    <property type="match status" value="1"/>
</dbReference>
<keyword evidence="6" id="KW-0472">Membrane</keyword>
<keyword evidence="6" id="KW-0812">Transmembrane</keyword>
<dbReference type="PANTHER" id="PTHR31791:SF60">
    <property type="entry name" value="FRIGIDA-LIKE PROTEIN 5"/>
    <property type="match status" value="1"/>
</dbReference>
<evidence type="ECO:0000256" key="6">
    <source>
        <dbReference type="SAM" id="Phobius"/>
    </source>
</evidence>
<keyword evidence="3 5" id="KW-0221">Differentiation</keyword>
<dbReference type="GO" id="GO:0030154">
    <property type="term" value="P:cell differentiation"/>
    <property type="evidence" value="ECO:0007669"/>
    <property type="project" value="UniProtKB-KW"/>
</dbReference>
<dbReference type="InterPro" id="IPR012474">
    <property type="entry name" value="Frigida"/>
</dbReference>
<keyword evidence="6" id="KW-1133">Transmembrane helix</keyword>
<evidence type="ECO:0000256" key="5">
    <source>
        <dbReference type="RuleBase" id="RU364012"/>
    </source>
</evidence>
<gene>
    <name evidence="7" type="ORF">L1049_021119</name>
</gene>
<keyword evidence="8" id="KW-1185">Reference proteome</keyword>
<reference evidence="7 8" key="1">
    <citation type="journal article" date="2024" name="Plant J.">
        <title>Genome sequences and population genomics reveal climatic adaptation and genomic divergence between two closely related sweetgum species.</title>
        <authorList>
            <person name="Xu W.Q."/>
            <person name="Ren C.Q."/>
            <person name="Zhang X.Y."/>
            <person name="Comes H.P."/>
            <person name="Liu X.H."/>
            <person name="Li Y.G."/>
            <person name="Kettle C.J."/>
            <person name="Jalonen R."/>
            <person name="Gaisberger H."/>
            <person name="Ma Y.Z."/>
            <person name="Qiu Y.X."/>
        </authorList>
    </citation>
    <scope>NUCLEOTIDE SEQUENCE [LARGE SCALE GENOMIC DNA]</scope>
    <source>
        <strain evidence="7">Hangzhou</strain>
    </source>
</reference>
<dbReference type="GO" id="GO:0009908">
    <property type="term" value="P:flower development"/>
    <property type="evidence" value="ECO:0007669"/>
    <property type="project" value="UniProtKB-KW"/>
</dbReference>
<evidence type="ECO:0000256" key="4">
    <source>
        <dbReference type="ARBA" id="ARBA00023089"/>
    </source>
</evidence>
<dbReference type="AlphaFoldDB" id="A0AAP0S8U0"/>
<evidence type="ECO:0000256" key="1">
    <source>
        <dbReference type="ARBA" id="ARBA00008956"/>
    </source>
</evidence>
<keyword evidence="2 5" id="KW-0217">Developmental protein</keyword>
<organism evidence="7 8">
    <name type="scientific">Liquidambar formosana</name>
    <name type="common">Formosan gum</name>
    <dbReference type="NCBI Taxonomy" id="63359"/>
    <lineage>
        <taxon>Eukaryota</taxon>
        <taxon>Viridiplantae</taxon>
        <taxon>Streptophyta</taxon>
        <taxon>Embryophyta</taxon>
        <taxon>Tracheophyta</taxon>
        <taxon>Spermatophyta</taxon>
        <taxon>Magnoliopsida</taxon>
        <taxon>eudicotyledons</taxon>
        <taxon>Gunneridae</taxon>
        <taxon>Pentapetalae</taxon>
        <taxon>Saxifragales</taxon>
        <taxon>Altingiaceae</taxon>
        <taxon>Liquidambar</taxon>
    </lineage>
</organism>
<evidence type="ECO:0000256" key="2">
    <source>
        <dbReference type="ARBA" id="ARBA00022473"/>
    </source>
</evidence>
<evidence type="ECO:0000256" key="3">
    <source>
        <dbReference type="ARBA" id="ARBA00022782"/>
    </source>
</evidence>
<dbReference type="Proteomes" id="UP001415857">
    <property type="component" value="Unassembled WGS sequence"/>
</dbReference>
<comment type="similarity">
    <text evidence="1 5">Belongs to the Frigida family.</text>
</comment>
<feature type="transmembrane region" description="Helical" evidence="6">
    <location>
        <begin position="87"/>
        <end position="106"/>
    </location>
</feature>
<protein>
    <recommendedName>
        <fullName evidence="5">FRIGIDA-like protein</fullName>
    </recommendedName>
</protein>
<name>A0AAP0S8U0_LIQFO</name>
<evidence type="ECO:0000313" key="7">
    <source>
        <dbReference type="EMBL" id="KAK9293133.1"/>
    </source>
</evidence>
<dbReference type="Pfam" id="PF07899">
    <property type="entry name" value="Frigida"/>
    <property type="match status" value="1"/>
</dbReference>
<comment type="caution">
    <text evidence="7">The sequence shown here is derived from an EMBL/GenBank/DDBJ whole genome shotgun (WGS) entry which is preliminary data.</text>
</comment>
<evidence type="ECO:0000313" key="8">
    <source>
        <dbReference type="Proteomes" id="UP001415857"/>
    </source>
</evidence>
<accession>A0AAP0S8U0</accession>
<keyword evidence="4 5" id="KW-0287">Flowering</keyword>
<dbReference type="EMBL" id="JBBPBK010000001">
    <property type="protein sequence ID" value="KAK9293133.1"/>
    <property type="molecule type" value="Genomic_DNA"/>
</dbReference>
<sequence length="143" mass="16387">MHGDVLTVLRLSSNPAKLVLDAMQGFYPMHLEIGNMDDEVSVTRRSCILLLERLMKVSPEIKPHVKGGAMKLSFDWMTKMRPTAENYLEVLGFLLLVASYGLASAFDEDELRNLLWIVAQHRQAPELCRVLGFEIRRHDPLFY</sequence>
<proteinExistence type="inferred from homology"/>